<proteinExistence type="predicted"/>
<evidence type="ECO:0000313" key="1">
    <source>
        <dbReference type="EMBL" id="KAJ8114072.1"/>
    </source>
</evidence>
<keyword evidence="2" id="KW-1185">Reference proteome</keyword>
<dbReference type="EMBL" id="JAPHNI010000214">
    <property type="protein sequence ID" value="KAJ8114072.1"/>
    <property type="molecule type" value="Genomic_DNA"/>
</dbReference>
<comment type="caution">
    <text evidence="1">The sequence shown here is derived from an EMBL/GenBank/DDBJ whole genome shotgun (WGS) entry which is preliminary data.</text>
</comment>
<sequence length="936" mass="101029">MSAPLVDIDANPRQPALRLTEEGSKIPSLTKAPRSGSASRRSPFSVSTTGSPCYTALSVTTKAVMSPAHMSRLPRKSTPTQNTASRYHTDSSRLEVPRLSLPRAQDNHRPNAIAGSYDLNTSKITSPLGYNKPLPSPPVAQIVNATSPPKAQRTLVDAEAGTPTDEQWPILRPEFTPSSKSPGLSAINQKPQRSVSEGLASRHNHVSVLKGLSMPSFVDNHAPFEKSGITVKDTTFSNENFNQTPELRDLSCRNPSAHSFHAVSTNTKVAIDSPLAHTERSSPGVMIPPRVSSKRNSLPSPRIATFELPVKTPCTQPVKEGSTKWPVLGDTTDQIDSRNIDDEGPSSSRHLITESGPDELAWFEGADMTPSHYGLIDGVASRGLSAGSSIGEDAEAQHDGGFRVKRLSWRSPNSGSGPILRIFADADAVLLGQDGFNHATPDLRERVPEHDAAEHPPGTFTGRISKHNLVKTDSTTALRTSTPSSAVTESAESQSIKITPIRSMQPPRDLSTGDLSGKSASSDTQAAAEVTNNPDVLISSQKQHYTCVETLRRTSLSRRQSDETLQTAGYVSCLHDQVKTKPTVKQASNNYSATVQDGATLKPLHVCGESSPSLVTPQSPKTYATPSPTRFHLPEFNVVRNDTSPLLQSSERLKARSSLLPARPTSQASSSVARSNRSQVHASNKGTQAAKQSGSGTTLKVRAKRSFRNIFNGRGPSAAPQPVKKPESKRSSVAGSALAQRIRQSTNFSKISLARPSESKSEIKRDVVSPDGVQARDTDDKRQTALYAQESSTAMVAQPPEPTLHYDTATVIHEILGRVTSMGEDSPDRLRGLEIAEAILHTFECSQASRVSAELARKYACDAELNADRAGVELKRLEKLCGPSFDDKTMQAIKQVIAAASTSKDPEASSKQLAQTKLLVLASDYPYSCHWHWERI</sequence>
<name>A0ACC2IG50_9PLEO</name>
<evidence type="ECO:0000313" key="2">
    <source>
        <dbReference type="Proteomes" id="UP001153331"/>
    </source>
</evidence>
<protein>
    <submittedName>
        <fullName evidence="1">Uncharacterized protein</fullName>
    </submittedName>
</protein>
<accession>A0ACC2IG50</accession>
<dbReference type="Proteomes" id="UP001153331">
    <property type="component" value="Unassembled WGS sequence"/>
</dbReference>
<organism evidence="1 2">
    <name type="scientific">Boeremia exigua</name>
    <dbReference type="NCBI Taxonomy" id="749465"/>
    <lineage>
        <taxon>Eukaryota</taxon>
        <taxon>Fungi</taxon>
        <taxon>Dikarya</taxon>
        <taxon>Ascomycota</taxon>
        <taxon>Pezizomycotina</taxon>
        <taxon>Dothideomycetes</taxon>
        <taxon>Pleosporomycetidae</taxon>
        <taxon>Pleosporales</taxon>
        <taxon>Pleosporineae</taxon>
        <taxon>Didymellaceae</taxon>
        <taxon>Boeremia</taxon>
    </lineage>
</organism>
<reference evidence="1" key="1">
    <citation type="submission" date="2022-11" db="EMBL/GenBank/DDBJ databases">
        <title>Genome Sequence of Boeremia exigua.</title>
        <authorList>
            <person name="Buettner E."/>
        </authorList>
    </citation>
    <scope>NUCLEOTIDE SEQUENCE</scope>
    <source>
        <strain evidence="1">CU02</strain>
    </source>
</reference>
<gene>
    <name evidence="1" type="ORF">OPT61_g3951</name>
</gene>